<organism evidence="3 4">
    <name type="scientific">[Torrubiella] hemipterigena</name>
    <dbReference type="NCBI Taxonomy" id="1531966"/>
    <lineage>
        <taxon>Eukaryota</taxon>
        <taxon>Fungi</taxon>
        <taxon>Dikarya</taxon>
        <taxon>Ascomycota</taxon>
        <taxon>Pezizomycotina</taxon>
        <taxon>Sordariomycetes</taxon>
        <taxon>Hypocreomycetidae</taxon>
        <taxon>Hypocreales</taxon>
        <taxon>Clavicipitaceae</taxon>
        <taxon>Clavicipitaceae incertae sedis</taxon>
        <taxon>'Torrubiella' clade</taxon>
    </lineage>
</organism>
<accession>A0A0A1TIX1</accession>
<keyword evidence="4" id="KW-1185">Reference proteome</keyword>
<dbReference type="EMBL" id="CDHN01000003">
    <property type="protein sequence ID" value="CEJ90575.1"/>
    <property type="molecule type" value="Genomic_DNA"/>
</dbReference>
<evidence type="ECO:0000256" key="1">
    <source>
        <dbReference type="SAM" id="MobiDB-lite"/>
    </source>
</evidence>
<dbReference type="Proteomes" id="UP000039046">
    <property type="component" value="Unassembled WGS sequence"/>
</dbReference>
<dbReference type="STRING" id="1531966.A0A0A1TIX1"/>
<reference evidence="3 4" key="1">
    <citation type="journal article" date="2015" name="Genome Announc.">
        <title>Draft Genome Sequence and Gene Annotation of the Entomopathogenic Fungus Verticillium hemipterigenum.</title>
        <authorList>
            <person name="Horn F."/>
            <person name="Habel A."/>
            <person name="Scharf D.H."/>
            <person name="Dworschak J."/>
            <person name="Brakhage A.A."/>
            <person name="Guthke R."/>
            <person name="Hertweck C."/>
            <person name="Linde J."/>
        </authorList>
    </citation>
    <scope>NUCLEOTIDE SEQUENCE [LARGE SCALE GENOMIC DNA]</scope>
</reference>
<protein>
    <submittedName>
        <fullName evidence="3">Putative Transcription factor RfeD</fullName>
    </submittedName>
</protein>
<feature type="compositionally biased region" description="Polar residues" evidence="1">
    <location>
        <begin position="305"/>
        <end position="331"/>
    </location>
</feature>
<proteinExistence type="predicted"/>
<feature type="region of interest" description="Disordered" evidence="1">
    <location>
        <begin position="276"/>
        <end position="359"/>
    </location>
</feature>
<feature type="compositionally biased region" description="Basic and acidic residues" evidence="1">
    <location>
        <begin position="137"/>
        <end position="151"/>
    </location>
</feature>
<feature type="region of interest" description="Disordered" evidence="1">
    <location>
        <begin position="77"/>
        <end position="116"/>
    </location>
</feature>
<evidence type="ECO:0000313" key="4">
    <source>
        <dbReference type="Proteomes" id="UP000039046"/>
    </source>
</evidence>
<feature type="compositionally biased region" description="Basic residues" evidence="1">
    <location>
        <begin position="210"/>
        <end position="231"/>
    </location>
</feature>
<dbReference type="OrthoDB" id="5405791at2759"/>
<evidence type="ECO:0000313" key="3">
    <source>
        <dbReference type="EMBL" id="CEJ90575.1"/>
    </source>
</evidence>
<sequence>MVGSKMPPRTSLTSTFSVTDANNEVVCPLRNQDGSNCRKRCVGEKRFRSMQEHIRRAHPEHYIPKLPATEDSFLLMINTPPHERPNDQSPTSAPQGFRDRQVTSNRGDDYSATPNSMLGTASAAAVLAELHGIKSERDYDTDGYHSDVDGRHRPRSSIELPSFHQISHHDITSDPFSGQRRDILPSLMSTSPPERSSTLPPIHRQSGPNRPRKHSVTKRSKESYHKKKSSLHRNDWFRRIQDEDIMRPGMDRKALSMEPSTDFGKRWEDLIDAADQAASAAGDIEDRTPMPQSPVSIQGGPPPLASSQQFQSSNYQASPLQQALTPPSFTQEEPFPSVESGDNFHMGSRGLDSSPTSSSQNTQIYCAACQNVSLLKRSYACTECICGFCAPCVEILMAEHGARRKCPRCATIGGRFKPFQLEIR</sequence>
<dbReference type="AlphaFoldDB" id="A0A0A1TIX1"/>
<dbReference type="HOGENOM" id="CLU_029950_0_0_1"/>
<gene>
    <name evidence="3" type="ORF">VHEMI06349</name>
</gene>
<evidence type="ECO:0000259" key="2">
    <source>
        <dbReference type="Pfam" id="PF25080"/>
    </source>
</evidence>
<name>A0A0A1TIX1_9HYPO</name>
<dbReference type="InterPro" id="IPR056929">
    <property type="entry name" value="Znf_RING-like"/>
</dbReference>
<feature type="region of interest" description="Disordered" evidence="1">
    <location>
        <begin position="137"/>
        <end position="233"/>
    </location>
</feature>
<dbReference type="Pfam" id="PF25080">
    <property type="entry name" value="zf_RING-like"/>
    <property type="match status" value="1"/>
</dbReference>
<feature type="compositionally biased region" description="Basic and acidic residues" evidence="1">
    <location>
        <begin position="97"/>
        <end position="109"/>
    </location>
</feature>
<feature type="compositionally biased region" description="Polar residues" evidence="1">
    <location>
        <begin position="187"/>
        <end position="199"/>
    </location>
</feature>
<feature type="domain" description="RING zinc finger-like" evidence="2">
    <location>
        <begin position="364"/>
        <end position="409"/>
    </location>
</feature>